<reference evidence="6" key="1">
    <citation type="journal article" date="2019" name="Int. J. Syst. Evol. Microbiol.">
        <title>The Global Catalogue of Microorganisms (GCM) 10K type strain sequencing project: providing services to taxonomists for standard genome sequencing and annotation.</title>
        <authorList>
            <consortium name="The Broad Institute Genomics Platform"/>
            <consortium name="The Broad Institute Genome Sequencing Center for Infectious Disease"/>
            <person name="Wu L."/>
            <person name="Ma J."/>
        </authorList>
    </citation>
    <scope>NUCLEOTIDE SEQUENCE [LARGE SCALE GENOMIC DNA]</scope>
    <source>
        <strain evidence="6">KCTC 23707</strain>
    </source>
</reference>
<dbReference type="SUPFAM" id="SSF53067">
    <property type="entry name" value="Actin-like ATPase domain"/>
    <property type="match status" value="1"/>
</dbReference>
<dbReference type="Pfam" id="PF02685">
    <property type="entry name" value="Glucokinase"/>
    <property type="match status" value="1"/>
</dbReference>
<organism evidence="5 6">
    <name type="scientific">Methylopila henanensis</name>
    <dbReference type="NCBI Taxonomy" id="873516"/>
    <lineage>
        <taxon>Bacteria</taxon>
        <taxon>Pseudomonadati</taxon>
        <taxon>Pseudomonadota</taxon>
        <taxon>Alphaproteobacteria</taxon>
        <taxon>Hyphomicrobiales</taxon>
        <taxon>Methylopilaceae</taxon>
        <taxon>Methylopila</taxon>
    </lineage>
</organism>
<protein>
    <recommendedName>
        <fullName evidence="3">Glucokinase</fullName>
        <ecNumber evidence="3">2.7.1.2</ecNumber>
    </recommendedName>
    <alternativeName>
        <fullName evidence="3">Glucose kinase</fullName>
    </alternativeName>
</protein>
<keyword evidence="3" id="KW-0067">ATP-binding</keyword>
<dbReference type="CDD" id="cd24008">
    <property type="entry name" value="ASKHA_NBD_GLK"/>
    <property type="match status" value="1"/>
</dbReference>
<proteinExistence type="inferred from homology"/>
<keyword evidence="1 3" id="KW-0808">Transferase</keyword>
<dbReference type="Proteomes" id="UP001597308">
    <property type="component" value="Unassembled WGS sequence"/>
</dbReference>
<dbReference type="Gene3D" id="3.40.367.20">
    <property type="match status" value="1"/>
</dbReference>
<dbReference type="GO" id="GO:0004340">
    <property type="term" value="F:glucokinase activity"/>
    <property type="evidence" value="ECO:0007669"/>
    <property type="project" value="UniProtKB-EC"/>
</dbReference>
<evidence type="ECO:0000313" key="6">
    <source>
        <dbReference type="Proteomes" id="UP001597308"/>
    </source>
</evidence>
<sequence length="323" mass="33524">MTLLVGDIGGTNGRFGLVSGDDLRPDAVASLANADHDSFEDEVATYLDGLDSRPDHAAFALAGPVAGRSMRLTNLDWTIDADAIERRFGFARVTLLNDFVAQAAALPHYRADELLPIGAAQASAEGNKVALGPGTGLGVAGLLRTGGGWTPVPSEGGHIELAAIDEREAAVLALLRRGFGRVSAERALSGPGIVRLHAALSQIDGRVEALEEASDVAARAQDGDALAIEAIETFLRLFARFAGDMALTFSAQGGAYICGGVVPKLRHLIDDAAFRAAFEAKRPHEGLMRRTATLIVVSEISGLLGCAALAAGADVPDRDAVPA</sequence>
<dbReference type="InterPro" id="IPR050201">
    <property type="entry name" value="Bacterial_glucokinase"/>
</dbReference>
<comment type="caution">
    <text evidence="5">The sequence shown here is derived from an EMBL/GenBank/DDBJ whole genome shotgun (WGS) entry which is preliminary data.</text>
</comment>
<comment type="subcellular location">
    <subcellularLocation>
        <location evidence="3">Cytoplasm</location>
    </subcellularLocation>
</comment>
<dbReference type="InterPro" id="IPR043129">
    <property type="entry name" value="ATPase_NBD"/>
</dbReference>
<accession>A0ABW4KCT3</accession>
<dbReference type="InterPro" id="IPR003836">
    <property type="entry name" value="Glucokinase"/>
</dbReference>
<gene>
    <name evidence="3 5" type="primary">glk</name>
    <name evidence="5" type="ORF">ACFSCV_17695</name>
</gene>
<keyword evidence="6" id="KW-1185">Reference proteome</keyword>
<keyword evidence="3" id="KW-0963">Cytoplasm</keyword>
<dbReference type="HAMAP" id="MF_00524">
    <property type="entry name" value="Glucokinase"/>
    <property type="match status" value="1"/>
</dbReference>
<feature type="binding site" evidence="3">
    <location>
        <begin position="6"/>
        <end position="11"/>
    </location>
    <ligand>
        <name>ATP</name>
        <dbReference type="ChEBI" id="CHEBI:30616"/>
    </ligand>
</feature>
<evidence type="ECO:0000256" key="3">
    <source>
        <dbReference type="HAMAP-Rule" id="MF_00524"/>
    </source>
</evidence>
<dbReference type="EC" id="2.7.1.2" evidence="3"/>
<dbReference type="PANTHER" id="PTHR47690">
    <property type="entry name" value="GLUCOKINASE"/>
    <property type="match status" value="1"/>
</dbReference>
<name>A0ABW4KCT3_9HYPH</name>
<evidence type="ECO:0000256" key="2">
    <source>
        <dbReference type="ARBA" id="ARBA00022777"/>
    </source>
</evidence>
<evidence type="ECO:0000313" key="5">
    <source>
        <dbReference type="EMBL" id="MFD1704843.1"/>
    </source>
</evidence>
<dbReference type="EMBL" id="JBHUER010000011">
    <property type="protein sequence ID" value="MFD1704843.1"/>
    <property type="molecule type" value="Genomic_DNA"/>
</dbReference>
<evidence type="ECO:0000256" key="1">
    <source>
        <dbReference type="ARBA" id="ARBA00022679"/>
    </source>
</evidence>
<dbReference type="PANTHER" id="PTHR47690:SF1">
    <property type="entry name" value="GLUCOKINASE"/>
    <property type="match status" value="1"/>
</dbReference>
<comment type="similarity">
    <text evidence="3 4">Belongs to the bacterial glucokinase family.</text>
</comment>
<dbReference type="Gene3D" id="3.30.420.40">
    <property type="match status" value="1"/>
</dbReference>
<keyword evidence="3" id="KW-0324">Glycolysis</keyword>
<dbReference type="RefSeq" id="WP_378800902.1">
    <property type="nucleotide sequence ID" value="NZ_JBHUER010000011.1"/>
</dbReference>
<keyword evidence="2 3" id="KW-0418">Kinase</keyword>
<keyword evidence="3" id="KW-0547">Nucleotide-binding</keyword>
<comment type="catalytic activity">
    <reaction evidence="3">
        <text>D-glucose + ATP = D-glucose 6-phosphate + ADP + H(+)</text>
        <dbReference type="Rhea" id="RHEA:17825"/>
        <dbReference type="ChEBI" id="CHEBI:4167"/>
        <dbReference type="ChEBI" id="CHEBI:15378"/>
        <dbReference type="ChEBI" id="CHEBI:30616"/>
        <dbReference type="ChEBI" id="CHEBI:61548"/>
        <dbReference type="ChEBI" id="CHEBI:456216"/>
        <dbReference type="EC" id="2.7.1.2"/>
    </reaction>
</comment>
<dbReference type="NCBIfam" id="TIGR00749">
    <property type="entry name" value="glk"/>
    <property type="match status" value="1"/>
</dbReference>
<evidence type="ECO:0000256" key="4">
    <source>
        <dbReference type="RuleBase" id="RU004046"/>
    </source>
</evidence>